<gene>
    <name evidence="2" type="ORF">PAPOLLO_LOCUS10795</name>
</gene>
<comment type="caution">
    <text evidence="2">The sequence shown here is derived from an EMBL/GenBank/DDBJ whole genome shotgun (WGS) entry which is preliminary data.</text>
</comment>
<feature type="compositionally biased region" description="Basic and acidic residues" evidence="1">
    <location>
        <begin position="1"/>
        <end position="10"/>
    </location>
</feature>
<reference evidence="2" key="1">
    <citation type="submission" date="2021-04" db="EMBL/GenBank/DDBJ databases">
        <authorList>
            <person name="Tunstrom K."/>
        </authorList>
    </citation>
    <scope>NUCLEOTIDE SEQUENCE</scope>
</reference>
<keyword evidence="3" id="KW-1185">Reference proteome</keyword>
<feature type="region of interest" description="Disordered" evidence="1">
    <location>
        <begin position="1"/>
        <end position="21"/>
    </location>
</feature>
<evidence type="ECO:0000313" key="3">
    <source>
        <dbReference type="Proteomes" id="UP000691718"/>
    </source>
</evidence>
<evidence type="ECO:0000313" key="2">
    <source>
        <dbReference type="EMBL" id="CAG4984123.1"/>
    </source>
</evidence>
<dbReference type="Proteomes" id="UP000691718">
    <property type="component" value="Unassembled WGS sequence"/>
</dbReference>
<proteinExistence type="predicted"/>
<dbReference type="EMBL" id="CAJQZP010000774">
    <property type="protein sequence ID" value="CAG4984123.1"/>
    <property type="molecule type" value="Genomic_DNA"/>
</dbReference>
<organism evidence="2 3">
    <name type="scientific">Parnassius apollo</name>
    <name type="common">Apollo butterfly</name>
    <name type="synonym">Papilio apollo</name>
    <dbReference type="NCBI Taxonomy" id="110799"/>
    <lineage>
        <taxon>Eukaryota</taxon>
        <taxon>Metazoa</taxon>
        <taxon>Ecdysozoa</taxon>
        <taxon>Arthropoda</taxon>
        <taxon>Hexapoda</taxon>
        <taxon>Insecta</taxon>
        <taxon>Pterygota</taxon>
        <taxon>Neoptera</taxon>
        <taxon>Endopterygota</taxon>
        <taxon>Lepidoptera</taxon>
        <taxon>Glossata</taxon>
        <taxon>Ditrysia</taxon>
        <taxon>Papilionoidea</taxon>
        <taxon>Papilionidae</taxon>
        <taxon>Parnassiinae</taxon>
        <taxon>Parnassini</taxon>
        <taxon>Parnassius</taxon>
        <taxon>Parnassius</taxon>
    </lineage>
</organism>
<dbReference type="AlphaFoldDB" id="A0A8S3WV77"/>
<name>A0A8S3WV77_PARAO</name>
<protein>
    <submittedName>
        <fullName evidence="2">(apollo) hypothetical protein</fullName>
    </submittedName>
</protein>
<accession>A0A8S3WV77</accession>
<evidence type="ECO:0000256" key="1">
    <source>
        <dbReference type="SAM" id="MobiDB-lite"/>
    </source>
</evidence>
<sequence>MIVFVTDHESQPTARRGSDAGEFDNMNLKAACTGPFLTLHKRRKRRLLTRSLQHDAALLDDLQLRQVQASGDD</sequence>